<evidence type="ECO:0000313" key="1">
    <source>
        <dbReference type="EMBL" id="CAF1192752.1"/>
    </source>
</evidence>
<dbReference type="EMBL" id="CAJNOU010001363">
    <property type="protein sequence ID" value="CAF1192752.1"/>
    <property type="molecule type" value="Genomic_DNA"/>
</dbReference>
<comment type="caution">
    <text evidence="1">The sequence shown here is derived from an EMBL/GenBank/DDBJ whole genome shotgun (WGS) entry which is preliminary data.</text>
</comment>
<protein>
    <submittedName>
        <fullName evidence="1">Uncharacterized protein</fullName>
    </submittedName>
</protein>
<accession>A0A814VSL6</accession>
<reference evidence="1" key="1">
    <citation type="submission" date="2021-02" db="EMBL/GenBank/DDBJ databases">
        <authorList>
            <person name="Nowell W R."/>
        </authorList>
    </citation>
    <scope>NUCLEOTIDE SEQUENCE</scope>
</reference>
<dbReference type="Proteomes" id="UP000663889">
    <property type="component" value="Unassembled WGS sequence"/>
</dbReference>
<gene>
    <name evidence="1" type="ORF">SEV965_LOCUS20691</name>
</gene>
<organism evidence="1 2">
    <name type="scientific">Rotaria sordida</name>
    <dbReference type="NCBI Taxonomy" id="392033"/>
    <lineage>
        <taxon>Eukaryota</taxon>
        <taxon>Metazoa</taxon>
        <taxon>Spiralia</taxon>
        <taxon>Gnathifera</taxon>
        <taxon>Rotifera</taxon>
        <taxon>Eurotatoria</taxon>
        <taxon>Bdelloidea</taxon>
        <taxon>Philodinida</taxon>
        <taxon>Philodinidae</taxon>
        <taxon>Rotaria</taxon>
    </lineage>
</organism>
<name>A0A814VSL6_9BILA</name>
<dbReference type="AlphaFoldDB" id="A0A814VSL6"/>
<proteinExistence type="predicted"/>
<evidence type="ECO:0000313" key="2">
    <source>
        <dbReference type="Proteomes" id="UP000663889"/>
    </source>
</evidence>
<feature type="non-terminal residue" evidence="1">
    <location>
        <position position="1"/>
    </location>
</feature>
<sequence>ISIREEMERYFRFAIFNVSASKRRASIFIKDVPLLDPHDHDHDHHHGHDNEQLKH</sequence>